<organism evidence="9 10">
    <name type="scientific">Luedemannella flava</name>
    <dbReference type="NCBI Taxonomy" id="349316"/>
    <lineage>
        <taxon>Bacteria</taxon>
        <taxon>Bacillati</taxon>
        <taxon>Actinomycetota</taxon>
        <taxon>Actinomycetes</taxon>
        <taxon>Micromonosporales</taxon>
        <taxon>Micromonosporaceae</taxon>
        <taxon>Luedemannella</taxon>
    </lineage>
</organism>
<feature type="compositionally biased region" description="Low complexity" evidence="8">
    <location>
        <begin position="118"/>
        <end position="128"/>
    </location>
</feature>
<dbReference type="PRINTS" id="PR01506">
    <property type="entry name" value="TATBPROTEIN"/>
</dbReference>
<dbReference type="Pfam" id="PF02416">
    <property type="entry name" value="TatA_B_E"/>
    <property type="match status" value="1"/>
</dbReference>
<sequence length="141" mass="15577">MFENLNWWEITVLLLIALFLFGPERLPKVIGDGLRMIRTLRNMARNATSDLSRELGTEVSVEDLNPKTFIRKHLLSEEDEAALRRPIDDAIGDLKRVTSDVNGSVSGLRGSPGDYRPSDSTPPAADTPATPPAQRYDADAT</sequence>
<evidence type="ECO:0000313" key="9">
    <source>
        <dbReference type="EMBL" id="GAA1811586.1"/>
    </source>
</evidence>
<protein>
    <recommendedName>
        <fullName evidence="11">Sec-independent protein translocase protein TatB</fullName>
    </recommendedName>
</protein>
<dbReference type="EMBL" id="BAAALT010000111">
    <property type="protein sequence ID" value="GAA1811586.1"/>
    <property type="molecule type" value="Genomic_DNA"/>
</dbReference>
<dbReference type="InterPro" id="IPR003369">
    <property type="entry name" value="TatA/B/E"/>
</dbReference>
<gene>
    <name evidence="9" type="ORF">GCM10009682_36220</name>
</gene>
<dbReference type="Gene3D" id="1.20.5.3310">
    <property type="match status" value="1"/>
</dbReference>
<dbReference type="RefSeq" id="WP_344133146.1">
    <property type="nucleotide sequence ID" value="NZ_BAAALT010000111.1"/>
</dbReference>
<keyword evidence="2" id="KW-0813">Transport</keyword>
<evidence type="ECO:0000256" key="2">
    <source>
        <dbReference type="ARBA" id="ARBA00022448"/>
    </source>
</evidence>
<keyword evidence="6" id="KW-0811">Translocation</keyword>
<comment type="subcellular location">
    <subcellularLocation>
        <location evidence="1">Membrane</location>
        <topology evidence="1">Single-pass membrane protein</topology>
    </subcellularLocation>
</comment>
<feature type="region of interest" description="Disordered" evidence="8">
    <location>
        <begin position="101"/>
        <end position="141"/>
    </location>
</feature>
<name>A0ABP4YCU8_9ACTN</name>
<keyword evidence="5" id="KW-1133">Transmembrane helix</keyword>
<evidence type="ECO:0000256" key="7">
    <source>
        <dbReference type="ARBA" id="ARBA00023136"/>
    </source>
</evidence>
<keyword evidence="7" id="KW-0472">Membrane</keyword>
<evidence type="ECO:0000256" key="6">
    <source>
        <dbReference type="ARBA" id="ARBA00023010"/>
    </source>
</evidence>
<dbReference type="Proteomes" id="UP001500218">
    <property type="component" value="Unassembled WGS sequence"/>
</dbReference>
<comment type="caution">
    <text evidence="9">The sequence shown here is derived from an EMBL/GenBank/DDBJ whole genome shotgun (WGS) entry which is preliminary data.</text>
</comment>
<accession>A0ABP4YCU8</accession>
<evidence type="ECO:0000256" key="4">
    <source>
        <dbReference type="ARBA" id="ARBA00022927"/>
    </source>
</evidence>
<evidence type="ECO:0008006" key="11">
    <source>
        <dbReference type="Google" id="ProtNLM"/>
    </source>
</evidence>
<evidence type="ECO:0000313" key="10">
    <source>
        <dbReference type="Proteomes" id="UP001500218"/>
    </source>
</evidence>
<evidence type="ECO:0000256" key="5">
    <source>
        <dbReference type="ARBA" id="ARBA00022989"/>
    </source>
</evidence>
<keyword evidence="4" id="KW-0653">Protein transport</keyword>
<evidence type="ECO:0000256" key="3">
    <source>
        <dbReference type="ARBA" id="ARBA00022692"/>
    </source>
</evidence>
<evidence type="ECO:0000256" key="8">
    <source>
        <dbReference type="SAM" id="MobiDB-lite"/>
    </source>
</evidence>
<reference evidence="10" key="1">
    <citation type="journal article" date="2019" name="Int. J. Syst. Evol. Microbiol.">
        <title>The Global Catalogue of Microorganisms (GCM) 10K type strain sequencing project: providing services to taxonomists for standard genome sequencing and annotation.</title>
        <authorList>
            <consortium name="The Broad Institute Genomics Platform"/>
            <consortium name="The Broad Institute Genome Sequencing Center for Infectious Disease"/>
            <person name="Wu L."/>
            <person name="Ma J."/>
        </authorList>
    </citation>
    <scope>NUCLEOTIDE SEQUENCE [LARGE SCALE GENOMIC DNA]</scope>
    <source>
        <strain evidence="10">JCM 13250</strain>
    </source>
</reference>
<evidence type="ECO:0000256" key="1">
    <source>
        <dbReference type="ARBA" id="ARBA00004167"/>
    </source>
</evidence>
<keyword evidence="3" id="KW-0812">Transmembrane</keyword>
<keyword evidence="10" id="KW-1185">Reference proteome</keyword>
<proteinExistence type="predicted"/>